<dbReference type="KEGG" id="bspl:114853725"/>
<organism evidence="2 3">
    <name type="scientific">Betta splendens</name>
    <name type="common">Siamese fighting fish</name>
    <dbReference type="NCBI Taxonomy" id="158456"/>
    <lineage>
        <taxon>Eukaryota</taxon>
        <taxon>Metazoa</taxon>
        <taxon>Chordata</taxon>
        <taxon>Craniata</taxon>
        <taxon>Vertebrata</taxon>
        <taxon>Euteleostomi</taxon>
        <taxon>Actinopterygii</taxon>
        <taxon>Neopterygii</taxon>
        <taxon>Teleostei</taxon>
        <taxon>Neoteleostei</taxon>
        <taxon>Acanthomorphata</taxon>
        <taxon>Anabantaria</taxon>
        <taxon>Anabantiformes</taxon>
        <taxon>Anabantoidei</taxon>
        <taxon>Osphronemidae</taxon>
        <taxon>Betta</taxon>
    </lineage>
</organism>
<dbReference type="RefSeq" id="XP_029003277.1">
    <property type="nucleotide sequence ID" value="XM_029147444.3"/>
</dbReference>
<feature type="region of interest" description="Disordered" evidence="1">
    <location>
        <begin position="109"/>
        <end position="215"/>
    </location>
</feature>
<dbReference type="GO" id="GO:0005938">
    <property type="term" value="C:cell cortex"/>
    <property type="evidence" value="ECO:0007669"/>
    <property type="project" value="Ensembl"/>
</dbReference>
<protein>
    <submittedName>
        <fullName evidence="3">Oogenesis-related</fullName>
    </submittedName>
</protein>
<reference evidence="3" key="1">
    <citation type="submission" date="2025-08" db="UniProtKB">
        <authorList>
            <consortium name="RefSeq"/>
        </authorList>
    </citation>
    <scope>IDENTIFICATION</scope>
</reference>
<dbReference type="InParanoid" id="A0A6P7MAE6"/>
<dbReference type="AlphaFoldDB" id="A0A6P7MAE6"/>
<dbReference type="GO" id="GO:0003730">
    <property type="term" value="F:mRNA 3'-UTR binding"/>
    <property type="evidence" value="ECO:0007669"/>
    <property type="project" value="Ensembl"/>
</dbReference>
<dbReference type="CTD" id="100001110"/>
<feature type="compositionally biased region" description="Polar residues" evidence="1">
    <location>
        <begin position="202"/>
        <end position="215"/>
    </location>
</feature>
<dbReference type="GeneID" id="114853725"/>
<evidence type="ECO:0000256" key="1">
    <source>
        <dbReference type="SAM" id="MobiDB-lite"/>
    </source>
</evidence>
<sequence length="215" mass="24240">MSEARRDAVEQEQPEHIEDVAVGRRGVLGSVVNGLLWPFSIVARAYRRFWLFLGFRQPRERALVSPARHSLTGRKRLHWLTRVLLSLVPRWVQRSLGYTRSSSIGRALSPEVRVSPTKPCGKGSKRKQDELDEDEEEEGQQTWVEALTQELADDVGSEEDPDYEPSTVETESEEYRSHNDTESDLEVEGKGPVLIKDVNTDVAPSTQAQMSSPAV</sequence>
<dbReference type="OrthoDB" id="8946322at2759"/>
<name>A0A6P7MAE6_BETSP</name>
<evidence type="ECO:0000313" key="3">
    <source>
        <dbReference type="RefSeq" id="XP_029003277.1"/>
    </source>
</evidence>
<evidence type="ECO:0000313" key="2">
    <source>
        <dbReference type="Proteomes" id="UP000515150"/>
    </source>
</evidence>
<proteinExistence type="predicted"/>
<dbReference type="Proteomes" id="UP000515150">
    <property type="component" value="Chromosome 4"/>
</dbReference>
<feature type="compositionally biased region" description="Acidic residues" evidence="1">
    <location>
        <begin position="151"/>
        <end position="163"/>
    </location>
</feature>
<gene>
    <name evidence="3" type="primary">org</name>
</gene>
<feature type="compositionally biased region" description="Acidic residues" evidence="1">
    <location>
        <begin position="130"/>
        <end position="139"/>
    </location>
</feature>
<keyword evidence="2" id="KW-1185">Reference proteome</keyword>
<accession>A0A6P7MAE6</accession>